<keyword evidence="2" id="KW-0813">Transport</keyword>
<gene>
    <name evidence="5" type="ORF">FOC49_01920</name>
</gene>
<evidence type="ECO:0000313" key="6">
    <source>
        <dbReference type="Proteomes" id="UP000425411"/>
    </source>
</evidence>
<evidence type="ECO:0000256" key="1">
    <source>
        <dbReference type="ARBA" id="ARBA00005417"/>
    </source>
</evidence>
<dbReference type="GO" id="GO:0005524">
    <property type="term" value="F:ATP binding"/>
    <property type="evidence" value="ECO:0007669"/>
    <property type="project" value="UniProtKB-KW"/>
</dbReference>
<dbReference type="InterPro" id="IPR003439">
    <property type="entry name" value="ABC_transporter-like_ATP-bd"/>
</dbReference>
<evidence type="ECO:0000256" key="3">
    <source>
        <dbReference type="ARBA" id="ARBA00022741"/>
    </source>
</evidence>
<dbReference type="GO" id="GO:0016887">
    <property type="term" value="F:ATP hydrolysis activity"/>
    <property type="evidence" value="ECO:0007669"/>
    <property type="project" value="InterPro"/>
</dbReference>
<dbReference type="GO" id="GO:0022857">
    <property type="term" value="F:transmembrane transporter activity"/>
    <property type="evidence" value="ECO:0007669"/>
    <property type="project" value="UniProtKB-ARBA"/>
</dbReference>
<dbReference type="SMART" id="SM00382">
    <property type="entry name" value="AAA"/>
    <property type="match status" value="1"/>
</dbReference>
<dbReference type="AlphaFoldDB" id="A0A2X4RDD4"/>
<keyword evidence="4 5" id="KW-0067">ATP-binding</keyword>
<dbReference type="GO" id="GO:0098796">
    <property type="term" value="C:membrane protein complex"/>
    <property type="evidence" value="ECO:0007669"/>
    <property type="project" value="UniProtKB-ARBA"/>
</dbReference>
<dbReference type="RefSeq" id="WP_004632932.1">
    <property type="nucleotide sequence ID" value="NZ_CAURBT010000004.1"/>
</dbReference>
<dbReference type="InterPro" id="IPR003593">
    <property type="entry name" value="AAA+_ATPase"/>
</dbReference>
<dbReference type="PANTHER" id="PTHR42798">
    <property type="entry name" value="LIPOPROTEIN-RELEASING SYSTEM ATP-BINDING PROTEIN LOLD"/>
    <property type="match status" value="1"/>
</dbReference>
<sequence>MILAKDIRKEFAGQDVLRGINLSVDENDFVVILGASGSGKSTLLNILSGLEKSDSGEVLYNGENISNYTETQLTEFRRKNIGFVFQQYYLLNNLTVFQNVRVGANLANNSDCSEILKELGLEDKVEKYPNELSGGEQQRVSIARALAKKPKVLFLDEPTGALDEETGRGILEYIFKLRNESKFTMIMVTHNENIAQIANKIVHVKSGKVSSIEENSTPKTVAEIGW</sequence>
<dbReference type="PROSITE" id="PS50893">
    <property type="entry name" value="ABC_TRANSPORTER_2"/>
    <property type="match status" value="1"/>
</dbReference>
<dbReference type="PANTHER" id="PTHR42798:SF2">
    <property type="entry name" value="ABC TRANSPORTER ATP-BINDING PROTEIN MG467-RELATED"/>
    <property type="match status" value="1"/>
</dbReference>
<dbReference type="EMBL" id="CP046314">
    <property type="protein sequence ID" value="QGS08720.1"/>
    <property type="molecule type" value="Genomic_DNA"/>
</dbReference>
<dbReference type="Pfam" id="PF00005">
    <property type="entry name" value="ABC_tran"/>
    <property type="match status" value="1"/>
</dbReference>
<evidence type="ECO:0000256" key="4">
    <source>
        <dbReference type="ARBA" id="ARBA00022840"/>
    </source>
</evidence>
<reference evidence="5 6" key="1">
    <citation type="submission" date="2019-11" db="EMBL/GenBank/DDBJ databases">
        <title>FDA dAtabase for Regulatory Grade micrObial Sequences (FDA-ARGOS): Supporting development and validation of Infectious Disease Dx tests.</title>
        <authorList>
            <person name="Turner S."/>
            <person name="Byrd R."/>
            <person name="Tallon L."/>
            <person name="Sadzewicz L."/>
            <person name="Vavikolanu K."/>
            <person name="Mehta A."/>
            <person name="Aluvathingal J."/>
            <person name="Nadendla S."/>
            <person name="Myers T."/>
            <person name="Yan Y."/>
            <person name="Sichtig H."/>
        </authorList>
    </citation>
    <scope>NUCLEOTIDE SEQUENCE [LARGE SCALE GENOMIC DNA]</scope>
    <source>
        <strain evidence="5 6">FDAARGOS_741</strain>
    </source>
</reference>
<accession>A0A2X4RDD4</accession>
<dbReference type="SUPFAM" id="SSF52540">
    <property type="entry name" value="P-loop containing nucleoside triphosphate hydrolases"/>
    <property type="match status" value="1"/>
</dbReference>
<keyword evidence="6" id="KW-1185">Reference proteome</keyword>
<keyword evidence="3" id="KW-0547">Nucleotide-binding</keyword>
<dbReference type="GeneID" id="93207128"/>
<dbReference type="Gene3D" id="3.40.50.300">
    <property type="entry name" value="P-loop containing nucleotide triphosphate hydrolases"/>
    <property type="match status" value="1"/>
</dbReference>
<dbReference type="OrthoDB" id="9791546at2"/>
<comment type="similarity">
    <text evidence="1">Belongs to the ABC transporter superfamily.</text>
</comment>
<dbReference type="InterPro" id="IPR017871">
    <property type="entry name" value="ABC_transporter-like_CS"/>
</dbReference>
<dbReference type="FunFam" id="3.40.50.300:FF:000032">
    <property type="entry name" value="Export ABC transporter ATP-binding protein"/>
    <property type="match status" value="1"/>
</dbReference>
<dbReference type="CDD" id="cd03255">
    <property type="entry name" value="ABC_MJ0796_LolCDE_FtsE"/>
    <property type="match status" value="1"/>
</dbReference>
<dbReference type="PROSITE" id="PS00211">
    <property type="entry name" value="ABC_TRANSPORTER_1"/>
    <property type="match status" value="1"/>
</dbReference>
<dbReference type="Proteomes" id="UP000425411">
    <property type="component" value="Chromosome"/>
</dbReference>
<proteinExistence type="inferred from homology"/>
<evidence type="ECO:0000256" key="2">
    <source>
        <dbReference type="ARBA" id="ARBA00022448"/>
    </source>
</evidence>
<evidence type="ECO:0000313" key="5">
    <source>
        <dbReference type="EMBL" id="QGS08720.1"/>
    </source>
</evidence>
<name>A0A2X4RDD4_9BACL</name>
<dbReference type="InterPro" id="IPR027417">
    <property type="entry name" value="P-loop_NTPase"/>
</dbReference>
<organism evidence="5 6">
    <name type="scientific">Gemella morbillorum</name>
    <dbReference type="NCBI Taxonomy" id="29391"/>
    <lineage>
        <taxon>Bacteria</taxon>
        <taxon>Bacillati</taxon>
        <taxon>Bacillota</taxon>
        <taxon>Bacilli</taxon>
        <taxon>Bacillales</taxon>
        <taxon>Gemellaceae</taxon>
        <taxon>Gemella</taxon>
    </lineage>
</organism>
<dbReference type="InterPro" id="IPR017911">
    <property type="entry name" value="MacB-like_ATP-bd"/>
</dbReference>
<protein>
    <submittedName>
        <fullName evidence="5">ATP-binding cassette domain-containing protein</fullName>
    </submittedName>
</protein>